<evidence type="ECO:0000256" key="2">
    <source>
        <dbReference type="SAM" id="SignalP"/>
    </source>
</evidence>
<protein>
    <recommendedName>
        <fullName evidence="3">Endonuclease/exonuclease/phosphatase domain-containing protein</fullName>
    </recommendedName>
</protein>
<evidence type="ECO:0000313" key="4">
    <source>
        <dbReference type="EMBL" id="MBM7509415.1"/>
    </source>
</evidence>
<feature type="compositionally biased region" description="Low complexity" evidence="1">
    <location>
        <begin position="34"/>
        <end position="47"/>
    </location>
</feature>
<feature type="domain" description="Endonuclease/exonuclease/phosphatase" evidence="3">
    <location>
        <begin position="64"/>
        <end position="296"/>
    </location>
</feature>
<evidence type="ECO:0000256" key="1">
    <source>
        <dbReference type="SAM" id="MobiDB-lite"/>
    </source>
</evidence>
<dbReference type="Proteomes" id="UP000732378">
    <property type="component" value="Unassembled WGS sequence"/>
</dbReference>
<dbReference type="InterPro" id="IPR005135">
    <property type="entry name" value="Endo/exonuclease/phosphatase"/>
</dbReference>
<feature type="signal peptide" evidence="2">
    <location>
        <begin position="1"/>
        <end position="38"/>
    </location>
</feature>
<dbReference type="EMBL" id="JAFBBZ010000001">
    <property type="protein sequence ID" value="MBM7509415.1"/>
    <property type="molecule type" value="Genomic_DNA"/>
</dbReference>
<dbReference type="SUPFAM" id="SSF56219">
    <property type="entry name" value="DNase I-like"/>
    <property type="match status" value="1"/>
</dbReference>
<reference evidence="4 5" key="1">
    <citation type="submission" date="2021-01" db="EMBL/GenBank/DDBJ databases">
        <title>Sequencing the genomes of 1000 actinobacteria strains.</title>
        <authorList>
            <person name="Klenk H.-P."/>
        </authorList>
    </citation>
    <scope>NUCLEOTIDE SEQUENCE [LARGE SCALE GENOMIC DNA]</scope>
    <source>
        <strain evidence="4 5">DSM 18239</strain>
    </source>
</reference>
<feature type="region of interest" description="Disordered" evidence="1">
    <location>
        <begin position="34"/>
        <end position="54"/>
    </location>
</feature>
<dbReference type="InterPro" id="IPR017850">
    <property type="entry name" value="Alkaline_phosphatase_core_sf"/>
</dbReference>
<dbReference type="InterPro" id="IPR002591">
    <property type="entry name" value="Phosphodiest/P_Trfase"/>
</dbReference>
<dbReference type="RefSeq" id="WP_193667180.1">
    <property type="nucleotide sequence ID" value="NZ_JACDTV010000001.1"/>
</dbReference>
<comment type="caution">
    <text evidence="4">The sequence shown here is derived from an EMBL/GenBank/DDBJ whole genome shotgun (WGS) entry which is preliminary data.</text>
</comment>
<dbReference type="SUPFAM" id="SSF53649">
    <property type="entry name" value="Alkaline phosphatase-like"/>
    <property type="match status" value="1"/>
</dbReference>
<organism evidence="4 5">
    <name type="scientific">Nocardioides salarius</name>
    <dbReference type="NCBI Taxonomy" id="374513"/>
    <lineage>
        <taxon>Bacteria</taxon>
        <taxon>Bacillati</taxon>
        <taxon>Actinomycetota</taxon>
        <taxon>Actinomycetes</taxon>
        <taxon>Propionibacteriales</taxon>
        <taxon>Nocardioidaceae</taxon>
        <taxon>Nocardioides</taxon>
    </lineage>
</organism>
<accession>A0ABS2ME36</accession>
<dbReference type="Pfam" id="PF01663">
    <property type="entry name" value="Phosphodiest"/>
    <property type="match status" value="1"/>
</dbReference>
<keyword evidence="5" id="KW-1185">Reference proteome</keyword>
<dbReference type="Gene3D" id="3.40.720.10">
    <property type="entry name" value="Alkaline Phosphatase, subunit A"/>
    <property type="match status" value="1"/>
</dbReference>
<keyword evidence="2" id="KW-0732">Signal</keyword>
<dbReference type="Pfam" id="PF03372">
    <property type="entry name" value="Exo_endo_phos"/>
    <property type="match status" value="1"/>
</dbReference>
<gene>
    <name evidence="4" type="ORF">JOE61_003229</name>
</gene>
<evidence type="ECO:0000259" key="3">
    <source>
        <dbReference type="Pfam" id="PF03372"/>
    </source>
</evidence>
<evidence type="ECO:0000313" key="5">
    <source>
        <dbReference type="Proteomes" id="UP000732378"/>
    </source>
</evidence>
<dbReference type="Gene3D" id="3.60.10.10">
    <property type="entry name" value="Endonuclease/exonuclease/phosphatase"/>
    <property type="match status" value="1"/>
</dbReference>
<dbReference type="InterPro" id="IPR036691">
    <property type="entry name" value="Endo/exonu/phosph_ase_sf"/>
</dbReference>
<proteinExistence type="predicted"/>
<name>A0ABS2ME36_9ACTN</name>
<sequence length="627" mass="67455">MRPSRIAPPRSGRRLTTALLATTLLLAGVATSAGSSSAAPSAQPGARTVLGEQPPGPLTFQVSSFNLLGAGHTDGKNPRKGFDKSGPRLKRAIELLDRESIDVVGFQEMHKAQYTKFTKWESERFGLYPGAVLGAAPMHNSIAWRTAQWRALRTEAIKIPYFKGNEIKMPYVLLEHVETGQQAWFLNVHNPADARGPAQKWRDEAVRRESALVNRLRAEHPGVPVFLTGDMNDRDEFFCPVVARTELEAANGGGSDASGCQTPPAMKVDWLLGTAPTVFTGYAALTDALVKSTTDHPVIVADAVVPPPAVQASPIDRVVVIGVEGLRSSALDLTSGAYGRLAAEGAVTLNARTTVESTSPLPNVLSMLTGRRVDAAALGHGVTYNNDRGEVVRATAGRYVSSVFDLVHNQGGRTYLAANRNRIDMVDRSWDAANGGRDPYGFDDGADKVDKYFRGGNDYRLVEDLRARLERRPAAFTYAELSSLDKVGRKSGFGSDRYTKFVGKIERMIGRTMSSIESSRKLAGRTLLVVAGTNGGVDGAARDNERDGNYTVPLMVWGPGVVEGADLYDLNPQWTDPGNEQDGYETPAPIHTGVVANLALSVLGLPALPGSLMNRDQRLNVLTGPLG</sequence>
<feature type="chain" id="PRO_5046228440" description="Endonuclease/exonuclease/phosphatase domain-containing protein" evidence="2">
    <location>
        <begin position="39"/>
        <end position="627"/>
    </location>
</feature>